<dbReference type="PATRIC" id="fig|400772.4.peg.215"/>
<keyword evidence="3" id="KW-1185">Reference proteome</keyword>
<dbReference type="GO" id="GO:0047570">
    <property type="term" value="F:3-oxoadipate enol-lactonase activity"/>
    <property type="evidence" value="ECO:0007669"/>
    <property type="project" value="UniProtKB-EC"/>
</dbReference>
<dbReference type="EC" id="3.1.1.24" evidence="2"/>
<dbReference type="InterPro" id="IPR029058">
    <property type="entry name" value="AB_hydrolase_fold"/>
</dbReference>
<dbReference type="SUPFAM" id="SSF53474">
    <property type="entry name" value="alpha/beta-Hydrolases"/>
    <property type="match status" value="1"/>
</dbReference>
<dbReference type="EMBL" id="JYIY01000041">
    <property type="protein sequence ID" value="KJL43772.1"/>
    <property type="molecule type" value="Genomic_DNA"/>
</dbReference>
<dbReference type="Pfam" id="PF00561">
    <property type="entry name" value="Abhydrolase_1"/>
    <property type="match status" value="1"/>
</dbReference>
<gene>
    <name evidence="2" type="primary">catD</name>
    <name evidence="2" type="ORF">RR49_00192</name>
</gene>
<organism evidence="2 3">
    <name type="scientific">Microbacterium ginsengisoli</name>
    <dbReference type="NCBI Taxonomy" id="400772"/>
    <lineage>
        <taxon>Bacteria</taxon>
        <taxon>Bacillati</taxon>
        <taxon>Actinomycetota</taxon>
        <taxon>Actinomycetes</taxon>
        <taxon>Micrococcales</taxon>
        <taxon>Microbacteriaceae</taxon>
        <taxon>Microbacterium</taxon>
    </lineage>
</organism>
<dbReference type="STRING" id="400772.RR49_00192"/>
<dbReference type="Proteomes" id="UP000033451">
    <property type="component" value="Unassembled WGS sequence"/>
</dbReference>
<dbReference type="PANTHER" id="PTHR43433:SF5">
    <property type="entry name" value="AB HYDROLASE-1 DOMAIN-CONTAINING PROTEIN"/>
    <property type="match status" value="1"/>
</dbReference>
<evidence type="ECO:0000313" key="2">
    <source>
        <dbReference type="EMBL" id="KJL43772.1"/>
    </source>
</evidence>
<dbReference type="Gene3D" id="3.40.50.1820">
    <property type="entry name" value="alpha/beta hydrolase"/>
    <property type="match status" value="1"/>
</dbReference>
<protein>
    <submittedName>
        <fullName evidence="2">3-oxoadipate enol-lactonase 2</fullName>
        <ecNumber evidence="2">3.1.1.24</ecNumber>
    </submittedName>
</protein>
<evidence type="ECO:0000259" key="1">
    <source>
        <dbReference type="Pfam" id="PF00561"/>
    </source>
</evidence>
<dbReference type="OrthoDB" id="63519at2"/>
<dbReference type="RefSeq" id="WP_045245939.1">
    <property type="nucleotide sequence ID" value="NZ_DAIQHQ010000006.1"/>
</dbReference>
<dbReference type="AlphaFoldDB" id="A0A0F0LXW6"/>
<dbReference type="PANTHER" id="PTHR43433">
    <property type="entry name" value="HYDROLASE, ALPHA/BETA FOLD FAMILY PROTEIN"/>
    <property type="match status" value="1"/>
</dbReference>
<reference evidence="2 3" key="1">
    <citation type="submission" date="2015-02" db="EMBL/GenBank/DDBJ databases">
        <title>Draft genome sequences of ten Microbacterium spp. with emphasis on heavy metal contaminated environments.</title>
        <authorList>
            <person name="Corretto E."/>
        </authorList>
    </citation>
    <scope>NUCLEOTIDE SEQUENCE [LARGE SCALE GENOMIC DNA]</scope>
    <source>
        <strain evidence="2 3">DSM 18659</strain>
    </source>
</reference>
<evidence type="ECO:0000313" key="3">
    <source>
        <dbReference type="Proteomes" id="UP000033451"/>
    </source>
</evidence>
<comment type="caution">
    <text evidence="2">The sequence shown here is derived from an EMBL/GenBank/DDBJ whole genome shotgun (WGS) entry which is preliminary data.</text>
</comment>
<dbReference type="InterPro" id="IPR000073">
    <property type="entry name" value="AB_hydrolase_1"/>
</dbReference>
<proteinExistence type="predicted"/>
<sequence length="264" mass="28115">MPAFQVRGAILDYDVTGTTGPLVVQLHGLTSSRERDGQLGLNLARALRGHRILRFDARGHGLSTGTPVEADYGWNRLADDLLALLDHVAPGETVHGIGPSMGTGTLLHAAVAAPERFRSLTLVTPPTAWKSRIAQRETYLANAEMVEHGGIAAFVQHGSTAPVPPALADAPATSITIPEDLLPTVMRGAAATDFPKKKAIAKVEVPTLILAWSGDRTHPLKTANLLHELLGHSRVVVARTPYGVMAWPGLFAEFVTMVEQSEAA</sequence>
<name>A0A0F0LXW6_9MICO</name>
<accession>A0A0F0LXW6</accession>
<dbReference type="InterPro" id="IPR050471">
    <property type="entry name" value="AB_hydrolase"/>
</dbReference>
<feature type="domain" description="AB hydrolase-1" evidence="1">
    <location>
        <begin position="21"/>
        <end position="128"/>
    </location>
</feature>
<dbReference type="PRINTS" id="PR00111">
    <property type="entry name" value="ABHYDROLASE"/>
</dbReference>
<keyword evidence="2" id="KW-0378">Hydrolase</keyword>